<dbReference type="EMBL" id="AACS02000001">
    <property type="protein sequence ID" value="EAU93030.2"/>
    <property type="molecule type" value="Genomic_DNA"/>
</dbReference>
<evidence type="ECO:0000256" key="1">
    <source>
        <dbReference type="SAM" id="MobiDB-lite"/>
    </source>
</evidence>
<name>A8N1I4_COPC7</name>
<keyword evidence="2" id="KW-0472">Membrane</keyword>
<feature type="transmembrane region" description="Helical" evidence="2">
    <location>
        <begin position="29"/>
        <end position="49"/>
    </location>
</feature>
<gene>
    <name evidence="3" type="ORF">CC1G_06750</name>
</gene>
<dbReference type="InParanoid" id="A8N1I4"/>
<dbReference type="GeneID" id="6005190"/>
<reference evidence="3 4" key="1">
    <citation type="journal article" date="2010" name="Proc. Natl. Acad. Sci. U.S.A.">
        <title>Insights into evolution of multicellular fungi from the assembled chromosomes of the mushroom Coprinopsis cinerea (Coprinus cinereus).</title>
        <authorList>
            <person name="Stajich J.E."/>
            <person name="Wilke S.K."/>
            <person name="Ahren D."/>
            <person name="Au C.H."/>
            <person name="Birren B.W."/>
            <person name="Borodovsky M."/>
            <person name="Burns C."/>
            <person name="Canback B."/>
            <person name="Casselton L.A."/>
            <person name="Cheng C.K."/>
            <person name="Deng J."/>
            <person name="Dietrich F.S."/>
            <person name="Fargo D.C."/>
            <person name="Farman M.L."/>
            <person name="Gathman A.C."/>
            <person name="Goldberg J."/>
            <person name="Guigo R."/>
            <person name="Hoegger P.J."/>
            <person name="Hooker J.B."/>
            <person name="Huggins A."/>
            <person name="James T.Y."/>
            <person name="Kamada T."/>
            <person name="Kilaru S."/>
            <person name="Kodira C."/>
            <person name="Kues U."/>
            <person name="Kupfer D."/>
            <person name="Kwan H.S."/>
            <person name="Lomsadze A."/>
            <person name="Li W."/>
            <person name="Lilly W.W."/>
            <person name="Ma L.J."/>
            <person name="Mackey A.J."/>
            <person name="Manning G."/>
            <person name="Martin F."/>
            <person name="Muraguchi H."/>
            <person name="Natvig D.O."/>
            <person name="Palmerini H."/>
            <person name="Ramesh M.A."/>
            <person name="Rehmeyer C.J."/>
            <person name="Roe B.A."/>
            <person name="Shenoy N."/>
            <person name="Stanke M."/>
            <person name="Ter-Hovhannisyan V."/>
            <person name="Tunlid A."/>
            <person name="Velagapudi R."/>
            <person name="Vision T.J."/>
            <person name="Zeng Q."/>
            <person name="Zolan M.E."/>
            <person name="Pukkila P.J."/>
        </authorList>
    </citation>
    <scope>NUCLEOTIDE SEQUENCE [LARGE SCALE GENOMIC DNA]</scope>
    <source>
        <strain evidence="4">Okayama-7 / 130 / ATCC MYA-4618 / FGSC 9003</strain>
    </source>
</reference>
<keyword evidence="4" id="KW-1185">Reference proteome</keyword>
<keyword evidence="2" id="KW-0812">Transmembrane</keyword>
<accession>A8N1I4</accession>
<dbReference type="KEGG" id="cci:CC1G_06750"/>
<dbReference type="VEuPathDB" id="FungiDB:CC1G_06750"/>
<proteinExistence type="predicted"/>
<keyword evidence="2" id="KW-1133">Transmembrane helix</keyword>
<dbReference type="RefSeq" id="XP_001828764.2">
    <property type="nucleotide sequence ID" value="XM_001828712.2"/>
</dbReference>
<organism evidence="3 4">
    <name type="scientific">Coprinopsis cinerea (strain Okayama-7 / 130 / ATCC MYA-4618 / FGSC 9003)</name>
    <name type="common">Inky cap fungus</name>
    <name type="synonym">Hormographiella aspergillata</name>
    <dbReference type="NCBI Taxonomy" id="240176"/>
    <lineage>
        <taxon>Eukaryota</taxon>
        <taxon>Fungi</taxon>
        <taxon>Dikarya</taxon>
        <taxon>Basidiomycota</taxon>
        <taxon>Agaricomycotina</taxon>
        <taxon>Agaricomycetes</taxon>
        <taxon>Agaricomycetidae</taxon>
        <taxon>Agaricales</taxon>
        <taxon>Agaricineae</taxon>
        <taxon>Psathyrellaceae</taxon>
        <taxon>Coprinopsis</taxon>
    </lineage>
</organism>
<dbReference type="HOGENOM" id="CLU_1481910_0_0_1"/>
<evidence type="ECO:0000256" key="2">
    <source>
        <dbReference type="SAM" id="Phobius"/>
    </source>
</evidence>
<evidence type="ECO:0000313" key="3">
    <source>
        <dbReference type="EMBL" id="EAU93030.2"/>
    </source>
</evidence>
<dbReference type="AlphaFoldDB" id="A8N1I4"/>
<feature type="region of interest" description="Disordered" evidence="1">
    <location>
        <begin position="153"/>
        <end position="182"/>
    </location>
</feature>
<evidence type="ECO:0000313" key="4">
    <source>
        <dbReference type="Proteomes" id="UP000001861"/>
    </source>
</evidence>
<protein>
    <submittedName>
        <fullName evidence="3">Uncharacterized protein</fullName>
    </submittedName>
</protein>
<dbReference type="Proteomes" id="UP000001861">
    <property type="component" value="Unassembled WGS sequence"/>
</dbReference>
<feature type="region of interest" description="Disordered" evidence="1">
    <location>
        <begin position="88"/>
        <end position="111"/>
    </location>
</feature>
<feature type="compositionally biased region" description="Polar residues" evidence="1">
    <location>
        <begin position="95"/>
        <end position="104"/>
    </location>
</feature>
<feature type="compositionally biased region" description="Basic residues" evidence="1">
    <location>
        <begin position="167"/>
        <end position="182"/>
    </location>
</feature>
<comment type="caution">
    <text evidence="3">The sequence shown here is derived from an EMBL/GenBank/DDBJ whole genome shotgun (WGS) entry which is preliminary data.</text>
</comment>
<sequence length="182" mass="20886">MSMSSVSPEPDDVADSSPGWYLKDGPHRYVGVILVVVMVTIVIGIYLHVGRRPRQLAQALRQRLRRTGEKETASIPAINIISTDNEKRVYEHSHPSTISTSKPSASERPRSYQIAPEQVWMPEKPAPCVKQSMRMTVEFDEFDWGHVEALKRPLYPQQDRKSYPPLGHKHPPRRHHRKISHL</sequence>